<organism evidence="2 3">
    <name type="scientific">Cucurbita argyrosperma subsp. sororia</name>
    <dbReference type="NCBI Taxonomy" id="37648"/>
    <lineage>
        <taxon>Eukaryota</taxon>
        <taxon>Viridiplantae</taxon>
        <taxon>Streptophyta</taxon>
        <taxon>Embryophyta</taxon>
        <taxon>Tracheophyta</taxon>
        <taxon>Spermatophyta</taxon>
        <taxon>Magnoliopsida</taxon>
        <taxon>eudicotyledons</taxon>
        <taxon>Gunneridae</taxon>
        <taxon>Pentapetalae</taxon>
        <taxon>rosids</taxon>
        <taxon>fabids</taxon>
        <taxon>Cucurbitales</taxon>
        <taxon>Cucurbitaceae</taxon>
        <taxon>Cucurbiteae</taxon>
        <taxon>Cucurbita</taxon>
    </lineage>
</organism>
<feature type="compositionally biased region" description="Basic residues" evidence="1">
    <location>
        <begin position="185"/>
        <end position="197"/>
    </location>
</feature>
<feature type="region of interest" description="Disordered" evidence="1">
    <location>
        <begin position="1"/>
        <end position="72"/>
    </location>
</feature>
<feature type="compositionally biased region" description="Basic and acidic residues" evidence="1">
    <location>
        <begin position="1"/>
        <end position="12"/>
    </location>
</feature>
<feature type="region of interest" description="Disordered" evidence="1">
    <location>
        <begin position="281"/>
        <end position="304"/>
    </location>
</feature>
<name>A0AAV6M882_9ROSI</name>
<feature type="region of interest" description="Disordered" evidence="1">
    <location>
        <begin position="1096"/>
        <end position="1133"/>
    </location>
</feature>
<protein>
    <submittedName>
        <fullName evidence="2">Uncharacterized protein</fullName>
    </submittedName>
</protein>
<feature type="compositionally biased region" description="Basic residues" evidence="1">
    <location>
        <begin position="1109"/>
        <end position="1123"/>
    </location>
</feature>
<evidence type="ECO:0000256" key="1">
    <source>
        <dbReference type="SAM" id="MobiDB-lite"/>
    </source>
</evidence>
<feature type="non-terminal residue" evidence="2">
    <location>
        <position position="1"/>
    </location>
</feature>
<comment type="caution">
    <text evidence="2">The sequence shown here is derived from an EMBL/GenBank/DDBJ whole genome shotgun (WGS) entry which is preliminary data.</text>
</comment>
<feature type="compositionally biased region" description="Basic and acidic residues" evidence="1">
    <location>
        <begin position="1096"/>
        <end position="1107"/>
    </location>
</feature>
<dbReference type="EMBL" id="JAGKQH010000016">
    <property type="protein sequence ID" value="KAG6576949.1"/>
    <property type="molecule type" value="Genomic_DNA"/>
</dbReference>
<reference evidence="2 3" key="1">
    <citation type="journal article" date="2021" name="Hortic Res">
        <title>The domestication of Cucurbita argyrosperma as revealed by the genome of its wild relative.</title>
        <authorList>
            <person name="Barrera-Redondo J."/>
            <person name="Sanchez-de la Vega G."/>
            <person name="Aguirre-Liguori J.A."/>
            <person name="Castellanos-Morales G."/>
            <person name="Gutierrez-Guerrero Y.T."/>
            <person name="Aguirre-Dugua X."/>
            <person name="Aguirre-Planter E."/>
            <person name="Tenaillon M.I."/>
            <person name="Lira-Saade R."/>
            <person name="Eguiarte L.E."/>
        </authorList>
    </citation>
    <scope>NUCLEOTIDE SEQUENCE [LARGE SCALE GENOMIC DNA]</scope>
    <source>
        <strain evidence="2">JBR-2021</strain>
    </source>
</reference>
<proteinExistence type="predicted"/>
<feature type="region of interest" description="Disordered" evidence="1">
    <location>
        <begin position="719"/>
        <end position="749"/>
    </location>
</feature>
<evidence type="ECO:0000313" key="3">
    <source>
        <dbReference type="Proteomes" id="UP000685013"/>
    </source>
</evidence>
<accession>A0AAV6M882</accession>
<sequence length="1133" mass="121714">MATTDKQKEDGKPKKKCHRRNLQIEEFPTFTKWLGPRGRSSSRDDASSKSYKRGVPYPPVRRIPRDSSSGGGGVVACDVSKEDGGVAIGESISARGGCCCWQRSKSTQRECGLNFHFSLRKSKVVTNVSEGVAAGVSDVREEQVVEAGAVINREGCGCRCSPTFHVCGRRKVPPTGVSYLPEKRSGRRKSRSIRRRGLPVVDAPNLHKEEGPATDGPDVLKEEVATSCPDLVKEGEAIAAPGPCKEGSRSCCSQWKCLPSFPMCGRKLSVVEEEVTIEEEVSVDDPNGPEVEEVANGPESVKEGEATIAPAPCKEGSESCSQWKCSPSIPMCERKVATGEEELTVVDVPNLLDVEVANGPELVQEGEATDAPSPCKRSGSCCSQWKCLPAFPMCGRKVATSKEELTVVDIPNLLEVEEVANGPELVKEGVATGSPGPYKKRSGSCCSQWKWMCGRKVATGKEGKEELTDVDVPNLLEVEEVANGPELVKEGEATVAPGPCKEESGYCFPQWKCLPSFPTCGRKLSVVEEEVTVDDPNVPEVANRPDLAKEGEATVAPDPLKEGSGCCSPRLKDVSEFQIRNSKVAAGKQEMTVDVPNVLEVEEVANDVVNKQDDICPEKQEVIGLPGFQICSSKVAAGKQEMTIDVPNVPEVEEVANDVVKKQDICPEKKEVKGLPEFQVCSSKVAAGKQERTVDVPNVPEVEEVANDVVNKQDDIYPQKKEVDGDPNTGEAVASCSSSSNLHEEEEKINASVPELHKNGSGCGWFKWMPSFLICGSKVVSDVPNPSREEKVVAGDSDIQEGVGAGDSDIQEGVGAAAAAVAAAADSDADWEAQSKSARQGSCWPFQCCTIWWPSELLCTGGMDVNASNHQEEEQEEPLSDNEEKVVDVLTVKHNEKGAAMGVPDLHEEDGTVADKQVAAVDIPVPRKEEKESAGDTLDLIQKEKKASSGKEEEENVGSVVSDSGKEEGGCCCSFKHGGKEVGCSRRGSVSDRHRRQSSNSREGCWPFQICGKGWLGLPTFLICGRRKKLSESIASAGTGVSVSDISNVVVAVAGTSSVLAVAGTSGILATVNSSKSMPMPGCGCWYSKPPRRRSVSIDKEEGDSRCSKSSKRRRGWSRRSGRKEKEGKERKR</sequence>
<dbReference type="AlphaFoldDB" id="A0AAV6M882"/>
<feature type="compositionally biased region" description="Basic and acidic residues" evidence="1">
    <location>
        <begin position="1124"/>
        <end position="1133"/>
    </location>
</feature>
<keyword evidence="3" id="KW-1185">Reference proteome</keyword>
<feature type="region of interest" description="Disordered" evidence="1">
    <location>
        <begin position="178"/>
        <end position="219"/>
    </location>
</feature>
<dbReference type="Proteomes" id="UP000685013">
    <property type="component" value="Chromosome 16"/>
</dbReference>
<gene>
    <name evidence="2" type="ORF">SDJN03_24523</name>
</gene>
<evidence type="ECO:0000313" key="2">
    <source>
        <dbReference type="EMBL" id="KAG6576949.1"/>
    </source>
</evidence>